<protein>
    <submittedName>
        <fullName evidence="1">Uncharacterized protein</fullName>
    </submittedName>
</protein>
<reference evidence="1 2" key="1">
    <citation type="journal article" date="2014" name="BMC Genomics">
        <title>Comparison of environmental and isolate Sulfobacillus genomes reveals diverse carbon, sulfur, nitrogen, and hydrogen metabolisms.</title>
        <authorList>
            <person name="Justice N.B."/>
            <person name="Norman A."/>
            <person name="Brown C.T."/>
            <person name="Singh A."/>
            <person name="Thomas B.C."/>
            <person name="Banfield J.F."/>
        </authorList>
    </citation>
    <scope>NUCLEOTIDE SEQUENCE [LARGE SCALE GENOMIC DNA]</scope>
    <source>
        <strain evidence="1">AMDSBA3</strain>
    </source>
</reference>
<dbReference type="AlphaFoldDB" id="A0A2T2WLE9"/>
<proteinExistence type="predicted"/>
<accession>A0A2T2WLE9</accession>
<name>A0A2T2WLE9_9FIRM</name>
<dbReference type="EMBL" id="PXYV01000009">
    <property type="protein sequence ID" value="PSR23061.1"/>
    <property type="molecule type" value="Genomic_DNA"/>
</dbReference>
<comment type="caution">
    <text evidence="1">The sequence shown here is derived from an EMBL/GenBank/DDBJ whole genome shotgun (WGS) entry which is preliminary data.</text>
</comment>
<evidence type="ECO:0000313" key="1">
    <source>
        <dbReference type="EMBL" id="PSR23061.1"/>
    </source>
</evidence>
<gene>
    <name evidence="1" type="ORF">C7B45_04615</name>
</gene>
<dbReference type="Proteomes" id="UP000241848">
    <property type="component" value="Unassembled WGS sequence"/>
</dbReference>
<evidence type="ECO:0000313" key="2">
    <source>
        <dbReference type="Proteomes" id="UP000241848"/>
    </source>
</evidence>
<sequence length="125" mass="14102">MARVWAWFRNPSALLSLVERLQVGTGISIIVRDPREPHDVIIVGTIVPDMQCYPFLDMPHQLRRLGMTKPVVEYFMQVLQRHGSLVSVESTTSETIQTLGRLQARDIMILGKPRSDVKTGSAQAF</sequence>
<organism evidence="1 2">
    <name type="scientific">Sulfobacillus acidophilus</name>
    <dbReference type="NCBI Taxonomy" id="53633"/>
    <lineage>
        <taxon>Bacteria</taxon>
        <taxon>Bacillati</taxon>
        <taxon>Bacillota</taxon>
        <taxon>Clostridia</taxon>
        <taxon>Eubacteriales</taxon>
        <taxon>Clostridiales Family XVII. Incertae Sedis</taxon>
        <taxon>Sulfobacillus</taxon>
    </lineage>
</organism>